<accession>A0A7M7MCV0</accession>
<evidence type="ECO:0000256" key="1">
    <source>
        <dbReference type="SAM" id="SignalP"/>
    </source>
</evidence>
<proteinExistence type="predicted"/>
<sequence length="172" mass="19639">MRLSSSGRMSSGYPRWVIVLLVIVVACMALSVDAAKEKRGRKRKQALEPMDNETGSNNELVTGACHKVALRRCGQNFMKIFNLVDYLDGMDHYNAQCALRKAFFACLEKVRQKPCRRRRQLAPIDEKKFTDKLSEAIWATRVCVLGIQRVDEIPSTRQLVSSHSQKRPSQRQ</sequence>
<keyword evidence="3" id="KW-1185">Reference proteome</keyword>
<protein>
    <recommendedName>
        <fullName evidence="4">Secreted protein</fullName>
    </recommendedName>
</protein>
<evidence type="ECO:0000313" key="2">
    <source>
        <dbReference type="EnsemblMetazoa" id="XP_022652725"/>
    </source>
</evidence>
<reference evidence="2" key="1">
    <citation type="submission" date="2021-01" db="UniProtKB">
        <authorList>
            <consortium name="EnsemblMetazoa"/>
        </authorList>
    </citation>
    <scope>IDENTIFICATION</scope>
</reference>
<organism evidence="2 3">
    <name type="scientific">Varroa destructor</name>
    <name type="common">Honeybee mite</name>
    <dbReference type="NCBI Taxonomy" id="109461"/>
    <lineage>
        <taxon>Eukaryota</taxon>
        <taxon>Metazoa</taxon>
        <taxon>Ecdysozoa</taxon>
        <taxon>Arthropoda</taxon>
        <taxon>Chelicerata</taxon>
        <taxon>Arachnida</taxon>
        <taxon>Acari</taxon>
        <taxon>Parasitiformes</taxon>
        <taxon>Mesostigmata</taxon>
        <taxon>Gamasina</taxon>
        <taxon>Dermanyssoidea</taxon>
        <taxon>Varroidae</taxon>
        <taxon>Varroa</taxon>
    </lineage>
</organism>
<evidence type="ECO:0008006" key="4">
    <source>
        <dbReference type="Google" id="ProtNLM"/>
    </source>
</evidence>
<dbReference type="RefSeq" id="XP_022652725.1">
    <property type="nucleotide sequence ID" value="XM_022796990.1"/>
</dbReference>
<feature type="chain" id="PRO_5036207479" description="Secreted protein" evidence="1">
    <location>
        <begin position="35"/>
        <end position="172"/>
    </location>
</feature>
<dbReference type="EnsemblMetazoa" id="XM_022796990">
    <property type="protein sequence ID" value="XP_022652725"/>
    <property type="gene ID" value="LOC111246802"/>
</dbReference>
<dbReference type="OMA" id="KSAMNTH"/>
<dbReference type="AlphaFoldDB" id="A0A7M7MCV0"/>
<keyword evidence="1" id="KW-0732">Signal</keyword>
<feature type="signal peptide" evidence="1">
    <location>
        <begin position="1"/>
        <end position="34"/>
    </location>
</feature>
<evidence type="ECO:0000313" key="3">
    <source>
        <dbReference type="Proteomes" id="UP000594260"/>
    </source>
</evidence>
<name>A0A7M7MCV0_VARDE</name>
<dbReference type="EnsemblMetazoa" id="XM_022796991">
    <property type="protein sequence ID" value="XP_022652726"/>
    <property type="gene ID" value="LOC111246802"/>
</dbReference>
<dbReference type="RefSeq" id="XP_022652726.1">
    <property type="nucleotide sequence ID" value="XM_022796991.1"/>
</dbReference>
<dbReference type="Proteomes" id="UP000594260">
    <property type="component" value="Unplaced"/>
</dbReference>
<dbReference type="PROSITE" id="PS51257">
    <property type="entry name" value="PROKAR_LIPOPROTEIN"/>
    <property type="match status" value="1"/>
</dbReference>
<dbReference type="GeneID" id="111246802"/>